<feature type="region of interest" description="Disordered" evidence="1">
    <location>
        <begin position="1229"/>
        <end position="1265"/>
    </location>
</feature>
<feature type="domain" description="Tyrosine-protein phosphatase" evidence="2">
    <location>
        <begin position="968"/>
        <end position="1111"/>
    </location>
</feature>
<dbReference type="Proteomes" id="UP000274082">
    <property type="component" value="Chromosome 27"/>
</dbReference>
<feature type="region of interest" description="Disordered" evidence="1">
    <location>
        <begin position="333"/>
        <end position="389"/>
    </location>
</feature>
<dbReference type="PROSITE" id="PS50054">
    <property type="entry name" value="TYR_PHOSPHATASE_DUAL"/>
    <property type="match status" value="1"/>
</dbReference>
<dbReference type="Pfam" id="PF00782">
    <property type="entry name" value="DSPc"/>
    <property type="match status" value="1"/>
</dbReference>
<feature type="region of interest" description="Disordered" evidence="1">
    <location>
        <begin position="713"/>
        <end position="796"/>
    </location>
</feature>
<dbReference type="FunFam" id="3.90.190.10:FF:000130">
    <property type="entry name" value="Dual specificity protein phosphatase, putative"/>
    <property type="match status" value="1"/>
</dbReference>
<dbReference type="Gene3D" id="3.90.190.10">
    <property type="entry name" value="Protein tyrosine phosphatase superfamily"/>
    <property type="match status" value="1"/>
</dbReference>
<dbReference type="SUPFAM" id="SSF52799">
    <property type="entry name" value="(Phosphotyrosine protein) phosphatases II"/>
    <property type="match status" value="1"/>
</dbReference>
<dbReference type="VEuPathDB" id="TriTrypDB:LDHU3_27.2680"/>
<feature type="compositionally biased region" description="Basic and acidic residues" evidence="1">
    <location>
        <begin position="1402"/>
        <end position="1413"/>
    </location>
</feature>
<feature type="compositionally biased region" description="Low complexity" evidence="1">
    <location>
        <begin position="775"/>
        <end position="796"/>
    </location>
</feature>
<feature type="compositionally biased region" description="Polar residues" evidence="1">
    <location>
        <begin position="119"/>
        <end position="133"/>
    </location>
</feature>
<gene>
    <name evidence="4" type="ORF">LdCL_270024600</name>
</gene>
<dbReference type="SMART" id="SM00195">
    <property type="entry name" value="DSPc"/>
    <property type="match status" value="1"/>
</dbReference>
<evidence type="ECO:0000313" key="5">
    <source>
        <dbReference type="Proteomes" id="UP000274082"/>
    </source>
</evidence>
<feature type="compositionally biased region" description="Polar residues" evidence="1">
    <location>
        <begin position="333"/>
        <end position="342"/>
    </location>
</feature>
<keyword evidence="5" id="KW-1185">Reference proteome</keyword>
<accession>A0A3S7X0V0</accession>
<feature type="compositionally biased region" description="Basic and acidic residues" evidence="1">
    <location>
        <begin position="137"/>
        <end position="147"/>
    </location>
</feature>
<feature type="compositionally biased region" description="Polar residues" evidence="1">
    <location>
        <begin position="379"/>
        <end position="389"/>
    </location>
</feature>
<evidence type="ECO:0000259" key="2">
    <source>
        <dbReference type="PROSITE" id="PS50054"/>
    </source>
</evidence>
<dbReference type="PROSITE" id="PS50056">
    <property type="entry name" value="TYR_PHOSPHATASE_2"/>
    <property type="match status" value="1"/>
</dbReference>
<evidence type="ECO:0000259" key="3">
    <source>
        <dbReference type="PROSITE" id="PS50056"/>
    </source>
</evidence>
<dbReference type="InterPro" id="IPR029021">
    <property type="entry name" value="Prot-tyrosine_phosphatase-like"/>
</dbReference>
<dbReference type="PANTHER" id="PTHR46381">
    <property type="entry name" value="MKPA PROTEIN"/>
    <property type="match status" value="1"/>
</dbReference>
<feature type="compositionally biased region" description="Low complexity" evidence="1">
    <location>
        <begin position="267"/>
        <end position="290"/>
    </location>
</feature>
<feature type="compositionally biased region" description="Low complexity" evidence="1">
    <location>
        <begin position="343"/>
        <end position="367"/>
    </location>
</feature>
<dbReference type="VEuPathDB" id="TriTrypDB:LdCL_270024600"/>
<organism evidence="4 5">
    <name type="scientific">Leishmania donovani</name>
    <dbReference type="NCBI Taxonomy" id="5661"/>
    <lineage>
        <taxon>Eukaryota</taxon>
        <taxon>Discoba</taxon>
        <taxon>Euglenozoa</taxon>
        <taxon>Kinetoplastea</taxon>
        <taxon>Metakinetoplastina</taxon>
        <taxon>Trypanosomatida</taxon>
        <taxon>Trypanosomatidae</taxon>
        <taxon>Leishmaniinae</taxon>
        <taxon>Leishmania</taxon>
    </lineage>
</organism>
<feature type="region of interest" description="Disordered" evidence="1">
    <location>
        <begin position="1152"/>
        <end position="1172"/>
    </location>
</feature>
<sequence length="1724" mass="180919">MGNRVSTAAAPFSLEDLEALARAPSLFDTLPNDAGNSAGSGASALFRKEIIAEMERQYAECDTSLHALRCVLDRRGTRHRLGSYEATTSPAPSGGAPKAISDQGWGKQSAGASIPSLADTMTTNRSGPTQDLLQSPRELHGSRHSDPNEVADSGEAATAAAIAADRSLPNANDDSFPQRPASSRLGALPESAPAETPLSPHSWLFREVSVQPVDLTRHAEVQAAEVYVLVIVQRSTMLRTPPTSTTPATPFVSVTNTRSATPPPSSPSAATPSGAARSVATSAAMSANTNTEWPRDMVQLFTPRGLTTPFSSDMTRPTLANISHGSGASYWYSPSATPRTNGSTSDRPTPRSTTAAAAAAAPSSATGNGSGAGGFPQASPRSTSSQATPRATSFHFSVHLLTGKQADAMAAAAGLFTARAIEKLFLDCAEFDRRLFYNLNAAKVEAVIRAYSMHPTLDVTSGCHDNGSNVNAAGRNLRRSSKASSNVSGGGAASAVITGNRMGRDVSDSNSGFGTSNSSLQYLISTLRASRELRRELLAITRPSSVAVPVMRFDKRSSTATPYTTSPVSTGCHTGAFGGVSDHVTSTAVSSNPAELYSLNAIYRVLNGVRVGTPRWMHTGDVASPLNSAHYSVPGSASGAAAGGPSTSAALFGAGNWCSDPLSSFHPPRRNTHGDGAAAGAAAASGIMPPIPSLNISSWLQGPQPLNVQRAAPAGTAATGPAGSAHPTATGSTTSRMGRPLRHSWTTHSASPKPPPLLLPTLASGTPSGDCRVDSTIPPDASSAPPATLTSATSATQTPVLSLPLDSLRPAAPAAAAAAKARSTLRSASAEEGSTDASTLSPQAAAVPKLQPLINAEEKGQREKALQHTSGPARAADLPSVPRNRKDNAQLESCPAERHLHTRHQHHRADGGGQGRDEIASRHNAGTENVSTSRYRVALAPPFEDDAECNEVYNQQERAQRLKASQPEVTQVLPYLFVGGEDAARDRAQLLRKGITHIVNTVSWCIDSFYPDLFRYLTLSLSDAADEPIFSLFAVVNAFIEDAVERHQGRVFVHCQQGVSRSCTFVIAYVMWKQGLCYDRAYELVRARRNVCNPNLGFFMNLRLWEAQLSTPLLNSVFAYAPYTSTSPMPFSYQLTAYFDCETPSTVAGAVASRSSLPPSPPSPCSAEGRTLGFLSPRDKEAHQQLRSDVLTRAADMSGAPPALPNTLSLDPRLGYLFLFAPGARAAGEASSADAGRSKQKGKQRPRLSRGTDVGPGADPSGDEDVDVVTGCVVMGSQCLNKVYSERALAACRQVLRFSFYHGEARTSVTNAGKTVHFNPMRQVRLLPAISPASWPRSSSPFPVPTAAVSAEVAQRLLSLHVASQVRIRFARQSQWDALLSNTRLGAMLSCYTAEEDRLDASEGVRRHAREGATKGVGASSSGRVSGGQQTSATGHMTLLPNPLLPVNPPAPASSSFRTGRHTPRTPRQLRVSSSGNGGSLRRGSEGDRLASNAAAYSSSTGASASQYRNRADSLPAAAAGSVPEPAASEPQDVFLPSAASSAMAAVFTPSMGPAGVSLPRQGISDLSLAAAAARNGDEQAHVAVRMAEGESFAYAYPFTAGTKVAVADLDDLEEDRCYALGFQQRIGTTVYLWRGADAVESSADVVGAFVRHMLSSSEPAVQTAAVESLEAGEWTNCSIIFPGDSANAAGVAERADAVTEVLADVRALYVEQGDEPKEFFTLL</sequence>
<dbReference type="InterPro" id="IPR000340">
    <property type="entry name" value="Dual-sp_phosphatase_cat-dom"/>
</dbReference>
<dbReference type="OrthoDB" id="165342at2759"/>
<name>A0A3S7X0V0_LEIDO</name>
<feature type="compositionally biased region" description="Basic residues" evidence="1">
    <location>
        <begin position="1238"/>
        <end position="1248"/>
    </location>
</feature>
<feature type="region of interest" description="Disordered" evidence="1">
    <location>
        <begin position="168"/>
        <end position="198"/>
    </location>
</feature>
<dbReference type="VEuPathDB" id="TriTrypDB:LdBPK_271740.1"/>
<feature type="region of interest" description="Disordered" evidence="1">
    <location>
        <begin position="826"/>
        <end position="845"/>
    </location>
</feature>
<feature type="compositionally biased region" description="Low complexity" evidence="1">
    <location>
        <begin position="713"/>
        <end position="731"/>
    </location>
</feature>
<feature type="region of interest" description="Disordered" evidence="1">
    <location>
        <begin position="81"/>
        <end position="156"/>
    </location>
</feature>
<reference evidence="4 5" key="1">
    <citation type="journal article" date="2018" name="Sci. Rep.">
        <title>A complete Leishmania donovani reference genome identifies novel genetic variations associated with virulence.</title>
        <authorList>
            <person name="Lypaczewski P."/>
            <person name="Hoshizaki J."/>
            <person name="Zhang W.-W."/>
            <person name="McCall L.-I."/>
            <person name="Torcivia-Rodriguez J."/>
            <person name="Simonyan V."/>
            <person name="Kaur A."/>
            <person name="Dewar K."/>
            <person name="Matlashewski G."/>
        </authorList>
    </citation>
    <scope>NUCLEOTIDE SEQUENCE [LARGE SCALE GENOMIC DNA]</scope>
    <source>
        <strain evidence="4 5">LdCL</strain>
    </source>
</reference>
<dbReference type="PANTHER" id="PTHR46381:SF2">
    <property type="entry name" value="MAP KINASE PHOSPHATASE"/>
    <property type="match status" value="1"/>
</dbReference>
<feature type="domain" description="Tyrosine specific protein phosphatases" evidence="3">
    <location>
        <begin position="1030"/>
        <end position="1089"/>
    </location>
</feature>
<feature type="compositionally biased region" description="Low complexity" evidence="1">
    <location>
        <begin position="241"/>
        <end position="255"/>
    </location>
</feature>
<proteinExistence type="predicted"/>
<dbReference type="CDD" id="cd14498">
    <property type="entry name" value="DSP"/>
    <property type="match status" value="1"/>
</dbReference>
<evidence type="ECO:0000313" key="4">
    <source>
        <dbReference type="EMBL" id="AYU80074.1"/>
    </source>
</evidence>
<feature type="compositionally biased region" description="Low complexity" evidence="1">
    <location>
        <begin position="759"/>
        <end position="768"/>
    </location>
</feature>
<dbReference type="InterPro" id="IPR000387">
    <property type="entry name" value="Tyr_Pase_dom"/>
</dbReference>
<evidence type="ECO:0000256" key="1">
    <source>
        <dbReference type="SAM" id="MobiDB-lite"/>
    </source>
</evidence>
<feature type="compositionally biased region" description="Low complexity" evidence="1">
    <location>
        <begin position="1416"/>
        <end position="1432"/>
    </location>
</feature>
<feature type="region of interest" description="Disordered" evidence="1">
    <location>
        <begin position="859"/>
        <end position="886"/>
    </location>
</feature>
<feature type="region of interest" description="Disordered" evidence="1">
    <location>
        <begin position="1402"/>
        <end position="1494"/>
    </location>
</feature>
<feature type="region of interest" description="Disordered" evidence="1">
    <location>
        <begin position="241"/>
        <end position="290"/>
    </location>
</feature>
<dbReference type="InterPro" id="IPR020422">
    <property type="entry name" value="TYR_PHOSPHATASE_DUAL_dom"/>
</dbReference>
<protein>
    <submittedName>
        <fullName evidence="4">Dual specificity phosphatase, catalytic domain containing protein, putative</fullName>
    </submittedName>
</protein>
<feature type="compositionally biased region" description="Pro residues" evidence="1">
    <location>
        <begin position="1443"/>
        <end position="1452"/>
    </location>
</feature>
<dbReference type="EMBL" id="CP029526">
    <property type="protein sequence ID" value="AYU80074.1"/>
    <property type="molecule type" value="Genomic_DNA"/>
</dbReference>